<dbReference type="OrthoDB" id="1740265at2759"/>
<dbReference type="AlphaFoldDB" id="B3SCR2"/>
<evidence type="ECO:0000313" key="3">
    <source>
        <dbReference type="Proteomes" id="UP000009022"/>
    </source>
</evidence>
<name>B3SCR2_TRIAD</name>
<reference evidence="2 3" key="1">
    <citation type="journal article" date="2008" name="Nature">
        <title>The Trichoplax genome and the nature of placozoans.</title>
        <authorList>
            <person name="Srivastava M."/>
            <person name="Begovic E."/>
            <person name="Chapman J."/>
            <person name="Putnam N.H."/>
            <person name="Hellsten U."/>
            <person name="Kawashima T."/>
            <person name="Kuo A."/>
            <person name="Mitros T."/>
            <person name="Salamov A."/>
            <person name="Carpenter M.L."/>
            <person name="Signorovitch A.Y."/>
            <person name="Moreno M.A."/>
            <person name="Kamm K."/>
            <person name="Grimwood J."/>
            <person name="Schmutz J."/>
            <person name="Shapiro H."/>
            <person name="Grigoriev I.V."/>
            <person name="Buss L.W."/>
            <person name="Schierwater B."/>
            <person name="Dellaporta S.L."/>
            <person name="Rokhsar D.S."/>
        </authorList>
    </citation>
    <scope>NUCLEOTIDE SEQUENCE [LARGE SCALE GENOMIC DNA]</scope>
    <source>
        <strain evidence="2 3">Grell-BS-1999</strain>
    </source>
</reference>
<dbReference type="eggNOG" id="KOG0471">
    <property type="taxonomic scope" value="Eukaryota"/>
</dbReference>
<protein>
    <recommendedName>
        <fullName evidence="1">Glycosyl hydrolase family 13 catalytic domain-containing protein</fullName>
    </recommendedName>
</protein>
<proteinExistence type="predicted"/>
<dbReference type="HOGENOM" id="CLU_006462_8_3_1"/>
<accession>B3SCR2</accession>
<sequence length="502" mass="56235">MPKRCPKERTWYQQNVMYKVYVPSYKDSDGDGIGDLNGILSKLDYIASLNVKTLWLSSLYEAPTTGIKPNGMESNFTAVDSKLGTTADLSALIRAVHKKKMKIMLDFLPTATSNNNSWFIESRSSLDNAKSNWYVWENPYNGGPPRVNWSSTENNNIHWQYDNLRQQYYMYYDIKERPELNFKSSSLRAEIKRIFSYYLKLGIDAFNIHGMEWHFGSGSTVNGNVRPSFSVLSEWNTQVAGYTDTKYTFLVGQVPNDINAITVSQSLLPNNGPLTGTGIANVVSNWIATVSMSSPNRYPHWMLRNQAKTRVAASFGRQYIDALNFIMMTLPGVPSSYYGEEIGMIDSTVSYAQTRDPLALLYGPTNYATVSQDKTRGPMAWNSTTNADFTNGTSTWLPLASDYSTVNVASQVGSVDSNLERYKNITAFRASEDLLKTGNYSRVMATNEVFAFFRYSSSKSYVVMTVANVGATSQNVDIKQYYGTSATTATVKAATSYMTQKN</sequence>
<keyword evidence="3" id="KW-1185">Reference proteome</keyword>
<dbReference type="Pfam" id="PF00128">
    <property type="entry name" value="Alpha-amylase"/>
    <property type="match status" value="2"/>
</dbReference>
<dbReference type="InterPro" id="IPR017853">
    <property type="entry name" value="GH"/>
</dbReference>
<dbReference type="Proteomes" id="UP000009022">
    <property type="component" value="Unassembled WGS sequence"/>
</dbReference>
<dbReference type="PANTHER" id="PTHR10357:SF179">
    <property type="entry name" value="NEUTRAL AND BASIC AMINO ACID TRANSPORT PROTEIN RBAT"/>
    <property type="match status" value="1"/>
</dbReference>
<dbReference type="GO" id="GO:0005975">
    <property type="term" value="P:carbohydrate metabolic process"/>
    <property type="evidence" value="ECO:0007669"/>
    <property type="project" value="InterPro"/>
</dbReference>
<organism evidence="2 3">
    <name type="scientific">Trichoplax adhaerens</name>
    <name type="common">Trichoplax reptans</name>
    <dbReference type="NCBI Taxonomy" id="10228"/>
    <lineage>
        <taxon>Eukaryota</taxon>
        <taxon>Metazoa</taxon>
        <taxon>Placozoa</taxon>
        <taxon>Uniplacotomia</taxon>
        <taxon>Trichoplacea</taxon>
        <taxon>Trichoplacidae</taxon>
        <taxon>Trichoplax</taxon>
    </lineage>
</organism>
<dbReference type="Gene3D" id="3.90.400.10">
    <property type="entry name" value="Oligo-1,6-glucosidase, Domain 2"/>
    <property type="match status" value="1"/>
</dbReference>
<dbReference type="SUPFAM" id="SSF51445">
    <property type="entry name" value="(Trans)glycosidases"/>
    <property type="match status" value="1"/>
</dbReference>
<dbReference type="EMBL" id="DS985272">
    <property type="protein sequence ID" value="EDV19500.1"/>
    <property type="molecule type" value="Genomic_DNA"/>
</dbReference>
<dbReference type="OMA" id="WNNADQY"/>
<dbReference type="STRING" id="10228.B3SCR2"/>
<dbReference type="InterPro" id="IPR045857">
    <property type="entry name" value="O16G_dom_2"/>
</dbReference>
<evidence type="ECO:0000259" key="1">
    <source>
        <dbReference type="SMART" id="SM00642"/>
    </source>
</evidence>
<dbReference type="CTD" id="6759230"/>
<evidence type="ECO:0000313" key="2">
    <source>
        <dbReference type="EMBL" id="EDV19500.1"/>
    </source>
</evidence>
<dbReference type="RefSeq" id="XP_002118017.1">
    <property type="nucleotide sequence ID" value="XM_002117981.1"/>
</dbReference>
<dbReference type="Gene3D" id="3.20.20.80">
    <property type="entry name" value="Glycosidases"/>
    <property type="match status" value="2"/>
</dbReference>
<dbReference type="KEGG" id="tad:TRIADDRAFT_51166"/>
<dbReference type="PANTHER" id="PTHR10357">
    <property type="entry name" value="ALPHA-AMYLASE FAMILY MEMBER"/>
    <property type="match status" value="1"/>
</dbReference>
<dbReference type="SMART" id="SM00642">
    <property type="entry name" value="Aamy"/>
    <property type="match status" value="1"/>
</dbReference>
<dbReference type="InterPro" id="IPR006047">
    <property type="entry name" value="GH13_cat_dom"/>
</dbReference>
<dbReference type="InParanoid" id="B3SCR2"/>
<feature type="domain" description="Glycosyl hydrolase family 13 catalytic" evidence="1">
    <location>
        <begin position="19"/>
        <end position="376"/>
    </location>
</feature>
<dbReference type="PhylomeDB" id="B3SCR2"/>
<dbReference type="GeneID" id="6759230"/>
<gene>
    <name evidence="2" type="ORF">TRIADDRAFT_51166</name>
</gene>